<dbReference type="GO" id="GO:0016020">
    <property type="term" value="C:membrane"/>
    <property type="evidence" value="ECO:0007669"/>
    <property type="project" value="UniProtKB-SubCell"/>
</dbReference>
<evidence type="ECO:0000256" key="2">
    <source>
        <dbReference type="ARBA" id="ARBA00005042"/>
    </source>
</evidence>
<dbReference type="PANTHER" id="PTHR14269">
    <property type="entry name" value="CDP-DIACYLGLYCEROL--GLYCEROL-3-PHOSPHATE 3-PHOSPHATIDYLTRANSFERASE-RELATED"/>
    <property type="match status" value="1"/>
</dbReference>
<dbReference type="GO" id="GO:0046474">
    <property type="term" value="P:glycerophospholipid biosynthetic process"/>
    <property type="evidence" value="ECO:0007669"/>
    <property type="project" value="TreeGrafter"/>
</dbReference>
<evidence type="ECO:0000256" key="8">
    <source>
        <dbReference type="ARBA" id="ARBA00022692"/>
    </source>
</evidence>
<evidence type="ECO:0000313" key="17">
    <source>
        <dbReference type="EMBL" id="MBB6430917.1"/>
    </source>
</evidence>
<comment type="similarity">
    <text evidence="3 15">Belongs to the CDP-alcohol phosphatidyltransferase class-I family.</text>
</comment>
<dbReference type="PROSITE" id="PS00379">
    <property type="entry name" value="CDP_ALCOHOL_P_TRANSF"/>
    <property type="match status" value="1"/>
</dbReference>
<comment type="subcellular location">
    <subcellularLocation>
        <location evidence="1">Membrane</location>
        <topology evidence="1">Multi-pass membrane protein</topology>
    </subcellularLocation>
</comment>
<name>A0A7X0H7W6_9BACT</name>
<evidence type="ECO:0000256" key="9">
    <source>
        <dbReference type="ARBA" id="ARBA00022989"/>
    </source>
</evidence>
<dbReference type="InterPro" id="IPR043130">
    <property type="entry name" value="CDP-OH_PTrfase_TM_dom"/>
</dbReference>
<evidence type="ECO:0000256" key="5">
    <source>
        <dbReference type="ARBA" id="ARBA00014944"/>
    </source>
</evidence>
<dbReference type="Proteomes" id="UP000541810">
    <property type="component" value="Unassembled WGS sequence"/>
</dbReference>
<dbReference type="EMBL" id="JACHGY010000001">
    <property type="protein sequence ID" value="MBB6430917.1"/>
    <property type="molecule type" value="Genomic_DNA"/>
</dbReference>
<dbReference type="InterPro" id="IPR048254">
    <property type="entry name" value="CDP_ALCOHOL_P_TRANSF_CS"/>
</dbReference>
<feature type="transmembrane region" description="Helical" evidence="16">
    <location>
        <begin position="187"/>
        <end position="205"/>
    </location>
</feature>
<keyword evidence="6" id="KW-0444">Lipid biosynthesis</keyword>
<evidence type="ECO:0000256" key="14">
    <source>
        <dbReference type="ARBA" id="ARBA00048586"/>
    </source>
</evidence>
<dbReference type="InterPro" id="IPR050324">
    <property type="entry name" value="CDP-alcohol_PTase-I"/>
</dbReference>
<feature type="transmembrane region" description="Helical" evidence="16">
    <location>
        <begin position="84"/>
        <end position="104"/>
    </location>
</feature>
<evidence type="ECO:0000256" key="3">
    <source>
        <dbReference type="ARBA" id="ARBA00010441"/>
    </source>
</evidence>
<protein>
    <recommendedName>
        <fullName evidence="5">CDP-diacylglycerol--glycerol-3-phosphate 3-phosphatidyltransferase</fullName>
        <ecNumber evidence="4">2.7.8.5</ecNumber>
    </recommendedName>
</protein>
<feature type="transmembrane region" description="Helical" evidence="16">
    <location>
        <begin position="155"/>
        <end position="171"/>
    </location>
</feature>
<evidence type="ECO:0000256" key="16">
    <source>
        <dbReference type="SAM" id="Phobius"/>
    </source>
</evidence>
<dbReference type="PIRSF" id="PIRSF000847">
    <property type="entry name" value="Phos_ph_gly_syn"/>
    <property type="match status" value="1"/>
</dbReference>
<dbReference type="Pfam" id="PF01066">
    <property type="entry name" value="CDP-OH_P_transf"/>
    <property type="match status" value="1"/>
</dbReference>
<gene>
    <name evidence="17" type="ORF">HNQ40_002723</name>
</gene>
<dbReference type="AlphaFoldDB" id="A0A7X0H7W6"/>
<dbReference type="InterPro" id="IPR000462">
    <property type="entry name" value="CDP-OH_P_trans"/>
</dbReference>
<reference evidence="17 18" key="1">
    <citation type="submission" date="2020-08" db="EMBL/GenBank/DDBJ databases">
        <title>Genomic Encyclopedia of Type Strains, Phase IV (KMG-IV): sequencing the most valuable type-strain genomes for metagenomic binning, comparative biology and taxonomic classification.</title>
        <authorList>
            <person name="Goeker M."/>
        </authorList>
    </citation>
    <scope>NUCLEOTIDE SEQUENCE [LARGE SCALE GENOMIC DNA]</scope>
    <source>
        <strain evidence="17 18">DSM 103725</strain>
    </source>
</reference>
<comment type="pathway">
    <text evidence="2">Phospholipid metabolism; phosphatidylglycerol biosynthesis; phosphatidylglycerol from CDP-diacylglycerol: step 1/2.</text>
</comment>
<dbReference type="PANTHER" id="PTHR14269:SF62">
    <property type="entry name" value="CDP-DIACYLGLYCEROL--GLYCEROL-3-PHOSPHATE 3-PHOSPHATIDYLTRANSFERASE 1, CHLOROPLASTIC"/>
    <property type="match status" value="1"/>
</dbReference>
<keyword evidence="8 16" id="KW-0812">Transmembrane</keyword>
<keyword evidence="13" id="KW-1208">Phospholipid metabolism</keyword>
<dbReference type="GO" id="GO:0008444">
    <property type="term" value="F:CDP-diacylglycerol-glycerol-3-phosphate 3-phosphatidyltransferase activity"/>
    <property type="evidence" value="ECO:0007669"/>
    <property type="project" value="UniProtKB-EC"/>
</dbReference>
<evidence type="ECO:0000256" key="11">
    <source>
        <dbReference type="ARBA" id="ARBA00023136"/>
    </source>
</evidence>
<keyword evidence="7 15" id="KW-0808">Transferase</keyword>
<dbReference type="EC" id="2.7.8.5" evidence="4"/>
<keyword evidence="18" id="KW-1185">Reference proteome</keyword>
<keyword evidence="10" id="KW-0443">Lipid metabolism</keyword>
<evidence type="ECO:0000313" key="18">
    <source>
        <dbReference type="Proteomes" id="UP000541810"/>
    </source>
</evidence>
<dbReference type="RefSeq" id="WP_184678410.1">
    <property type="nucleotide sequence ID" value="NZ_JACHGY010000001.1"/>
</dbReference>
<evidence type="ECO:0000256" key="6">
    <source>
        <dbReference type="ARBA" id="ARBA00022516"/>
    </source>
</evidence>
<keyword evidence="12" id="KW-0594">Phospholipid biosynthesis</keyword>
<dbReference type="InterPro" id="IPR004570">
    <property type="entry name" value="Phosphatidylglycerol_P_synth"/>
</dbReference>
<feature type="transmembrane region" description="Helical" evidence="16">
    <location>
        <begin position="12"/>
        <end position="30"/>
    </location>
</feature>
<evidence type="ECO:0000256" key="1">
    <source>
        <dbReference type="ARBA" id="ARBA00004141"/>
    </source>
</evidence>
<proteinExistence type="inferred from homology"/>
<keyword evidence="11 16" id="KW-0472">Membrane</keyword>
<feature type="transmembrane region" description="Helical" evidence="16">
    <location>
        <begin position="42"/>
        <end position="63"/>
    </location>
</feature>
<evidence type="ECO:0000256" key="4">
    <source>
        <dbReference type="ARBA" id="ARBA00013170"/>
    </source>
</evidence>
<dbReference type="Gene3D" id="1.20.120.1760">
    <property type="match status" value="1"/>
</dbReference>
<evidence type="ECO:0000256" key="15">
    <source>
        <dbReference type="RuleBase" id="RU003750"/>
    </source>
</evidence>
<evidence type="ECO:0000256" key="13">
    <source>
        <dbReference type="ARBA" id="ARBA00023264"/>
    </source>
</evidence>
<organism evidence="17 18">
    <name type="scientific">Algisphaera agarilytica</name>
    <dbReference type="NCBI Taxonomy" id="1385975"/>
    <lineage>
        <taxon>Bacteria</taxon>
        <taxon>Pseudomonadati</taxon>
        <taxon>Planctomycetota</taxon>
        <taxon>Phycisphaerae</taxon>
        <taxon>Phycisphaerales</taxon>
        <taxon>Phycisphaeraceae</taxon>
        <taxon>Algisphaera</taxon>
    </lineage>
</organism>
<accession>A0A7X0H7W6</accession>
<comment type="catalytic activity">
    <reaction evidence="14">
        <text>a CDP-1,2-diacyl-sn-glycerol + sn-glycerol 3-phosphate = a 1,2-diacyl-sn-glycero-3-phospho-(1'-sn-glycero-3'-phosphate) + CMP + H(+)</text>
        <dbReference type="Rhea" id="RHEA:12593"/>
        <dbReference type="ChEBI" id="CHEBI:15378"/>
        <dbReference type="ChEBI" id="CHEBI:57597"/>
        <dbReference type="ChEBI" id="CHEBI:58332"/>
        <dbReference type="ChEBI" id="CHEBI:60110"/>
        <dbReference type="ChEBI" id="CHEBI:60377"/>
        <dbReference type="EC" id="2.7.8.5"/>
    </reaction>
</comment>
<evidence type="ECO:0000256" key="10">
    <source>
        <dbReference type="ARBA" id="ARBA00023098"/>
    </source>
</evidence>
<comment type="caution">
    <text evidence="17">The sequence shown here is derived from an EMBL/GenBank/DDBJ whole genome shotgun (WGS) entry which is preliminary data.</text>
</comment>
<sequence>MAFERKHIPNQLTMLRLVFAAAFFGVLQLYRYGEQHESPLWVLPVATALFILAAITDALDGYLARRWDVVSKFGRIMDPFCDKILILGAVIYLGSPRFLDPMAVEAGSFRTMVSGVYPWMVVLVLARELLVTGIRGEVEKAGIDFSATWTGKLKMILQSVVVPIVLVIVMIDPNREGYTWLGWVRDVLVYATVITTVLSGVPYITDGIQAFKKLKAEPEKSE</sequence>
<evidence type="ECO:0000256" key="12">
    <source>
        <dbReference type="ARBA" id="ARBA00023209"/>
    </source>
</evidence>
<evidence type="ECO:0000256" key="7">
    <source>
        <dbReference type="ARBA" id="ARBA00022679"/>
    </source>
</evidence>
<feature type="transmembrane region" description="Helical" evidence="16">
    <location>
        <begin position="116"/>
        <end position="134"/>
    </location>
</feature>
<keyword evidence="9 16" id="KW-1133">Transmembrane helix</keyword>